<sequence>MTSINPVIPIVRMPQQASAHTQDEDWTGITDRTERRRLQNRLNQRALRMRDTLSDKKLLRCSFDSPDMLRLFAQMEAAAASLSSGVNSLNLDHLITLPKINVHRAIVDNVCSLGMSMEWMKADESISIFNVTMPASVSGPVNYPHIPLDLQPTVVQRQVPHHPWLDFFPSPTLRDNLILLQDQIDDDDLCRDLTAFSDARIERAGLLVWGPSWQTSSWEVTETFLRKWGFLLYGCTALLQSTNHWRVQRGERPLVWRDYFFPQHPLHQLLRNKRQGFIYPS</sequence>
<name>A0A9X0BSK1_9EURO</name>
<dbReference type="Pfam" id="PF11905">
    <property type="entry name" value="DUF3425"/>
    <property type="match status" value="1"/>
</dbReference>
<reference evidence="1" key="1">
    <citation type="submission" date="2022-12" db="EMBL/GenBank/DDBJ databases">
        <authorList>
            <person name="Petersen C."/>
        </authorList>
    </citation>
    <scope>NUCLEOTIDE SEQUENCE</scope>
    <source>
        <strain evidence="1">IBT 30728</strain>
    </source>
</reference>
<evidence type="ECO:0000313" key="1">
    <source>
        <dbReference type="EMBL" id="KAJ5480847.1"/>
    </source>
</evidence>
<protein>
    <recommendedName>
        <fullName evidence="3">BZIP domain-containing protein</fullName>
    </recommendedName>
</protein>
<dbReference type="EMBL" id="JAPWDQ010000009">
    <property type="protein sequence ID" value="KAJ5480847.1"/>
    <property type="molecule type" value="Genomic_DNA"/>
</dbReference>
<dbReference type="AlphaFoldDB" id="A0A9X0BSK1"/>
<gene>
    <name evidence="1" type="ORF">N7539_006741</name>
</gene>
<organism evidence="1 2">
    <name type="scientific">Penicillium diatomitis</name>
    <dbReference type="NCBI Taxonomy" id="2819901"/>
    <lineage>
        <taxon>Eukaryota</taxon>
        <taxon>Fungi</taxon>
        <taxon>Dikarya</taxon>
        <taxon>Ascomycota</taxon>
        <taxon>Pezizomycotina</taxon>
        <taxon>Eurotiomycetes</taxon>
        <taxon>Eurotiomycetidae</taxon>
        <taxon>Eurotiales</taxon>
        <taxon>Aspergillaceae</taxon>
        <taxon>Penicillium</taxon>
    </lineage>
</organism>
<accession>A0A9X0BSK1</accession>
<dbReference type="GeneID" id="81626591"/>
<dbReference type="InterPro" id="IPR021833">
    <property type="entry name" value="DUF3425"/>
</dbReference>
<dbReference type="PANTHER" id="PTHR38116:SF1">
    <property type="entry name" value="BZIP DOMAIN-CONTAINING PROTEIN"/>
    <property type="match status" value="1"/>
</dbReference>
<evidence type="ECO:0000313" key="2">
    <source>
        <dbReference type="Proteomes" id="UP001148312"/>
    </source>
</evidence>
<proteinExistence type="predicted"/>
<comment type="caution">
    <text evidence="1">The sequence shown here is derived from an EMBL/GenBank/DDBJ whole genome shotgun (WGS) entry which is preliminary data.</text>
</comment>
<dbReference type="PANTHER" id="PTHR38116">
    <property type="entry name" value="CHROMOSOME 7, WHOLE GENOME SHOTGUN SEQUENCE"/>
    <property type="match status" value="1"/>
</dbReference>
<dbReference type="RefSeq" id="XP_056788277.1">
    <property type="nucleotide sequence ID" value="XM_056936342.1"/>
</dbReference>
<dbReference type="Proteomes" id="UP001148312">
    <property type="component" value="Unassembled WGS sequence"/>
</dbReference>
<dbReference type="CDD" id="cd14688">
    <property type="entry name" value="bZIP_YAP"/>
    <property type="match status" value="1"/>
</dbReference>
<reference evidence="1" key="2">
    <citation type="journal article" date="2023" name="IMA Fungus">
        <title>Comparative genomic study of the Penicillium genus elucidates a diverse pangenome and 15 lateral gene transfer events.</title>
        <authorList>
            <person name="Petersen C."/>
            <person name="Sorensen T."/>
            <person name="Nielsen M.R."/>
            <person name="Sondergaard T.E."/>
            <person name="Sorensen J.L."/>
            <person name="Fitzpatrick D.A."/>
            <person name="Frisvad J.C."/>
            <person name="Nielsen K.L."/>
        </authorList>
    </citation>
    <scope>NUCLEOTIDE SEQUENCE</scope>
    <source>
        <strain evidence="1">IBT 30728</strain>
    </source>
</reference>
<evidence type="ECO:0008006" key="3">
    <source>
        <dbReference type="Google" id="ProtNLM"/>
    </source>
</evidence>
<keyword evidence="2" id="KW-1185">Reference proteome</keyword>